<dbReference type="CDD" id="cd06259">
    <property type="entry name" value="YdcF-like"/>
    <property type="match status" value="1"/>
</dbReference>
<keyword evidence="1" id="KW-0732">Signal</keyword>
<feature type="chain" id="PRO_5030895121" evidence="1">
    <location>
        <begin position="25"/>
        <end position="211"/>
    </location>
</feature>
<accession>A0A7V8NTN6</accession>
<evidence type="ECO:0000313" key="3">
    <source>
        <dbReference type="EMBL" id="MBA0087305.1"/>
    </source>
</evidence>
<dbReference type="AlphaFoldDB" id="A0A7V8NTN6"/>
<feature type="domain" description="DUF218" evidence="2">
    <location>
        <begin position="44"/>
        <end position="171"/>
    </location>
</feature>
<evidence type="ECO:0000256" key="1">
    <source>
        <dbReference type="SAM" id="SignalP"/>
    </source>
</evidence>
<organism evidence="3 4">
    <name type="scientific">Candidatus Acidiferrum panamense</name>
    <dbReference type="NCBI Taxonomy" id="2741543"/>
    <lineage>
        <taxon>Bacteria</taxon>
        <taxon>Pseudomonadati</taxon>
        <taxon>Acidobacteriota</taxon>
        <taxon>Terriglobia</taxon>
        <taxon>Candidatus Acidiferrales</taxon>
        <taxon>Candidatus Acidiferrum</taxon>
    </lineage>
</organism>
<dbReference type="InterPro" id="IPR003848">
    <property type="entry name" value="DUF218"/>
</dbReference>
<proteinExistence type="predicted"/>
<comment type="caution">
    <text evidence="3">The sequence shown here is derived from an EMBL/GenBank/DDBJ whole genome shotgun (WGS) entry which is preliminary data.</text>
</comment>
<feature type="non-terminal residue" evidence="3">
    <location>
        <position position="1"/>
    </location>
</feature>
<sequence length="211" mass="23089">VTPRKRRSIIVAAGAASLMALALAAFSSVGRWLVVEDPLAKARAIAVLSGRMPVRAREAAKLYRQGYAPEVWLTHPAEPGESLKAMGLAYEGEEVYSARVLIHEGVPARAIHVLEPPIVNTADEVRVLGATLAHEPDRSVILVTSKAHTRRVRLLWRKLAAQNCRGLVRAAREDPFDPGHWWRSSGDALEVVREVLGLLNAWAGLPLTPKR</sequence>
<gene>
    <name evidence="3" type="ORF">HRJ53_20160</name>
</gene>
<name>A0A7V8NTN6_9BACT</name>
<reference evidence="3" key="1">
    <citation type="submission" date="2020-06" db="EMBL/GenBank/DDBJ databases">
        <title>Legume-microbial interactions unlock mineral nutrients during tropical forest succession.</title>
        <authorList>
            <person name="Epihov D.Z."/>
        </authorList>
    </citation>
    <scope>NUCLEOTIDE SEQUENCE [LARGE SCALE GENOMIC DNA]</scope>
    <source>
        <strain evidence="3">Pan2503</strain>
    </source>
</reference>
<evidence type="ECO:0000313" key="4">
    <source>
        <dbReference type="Proteomes" id="UP000567293"/>
    </source>
</evidence>
<dbReference type="Pfam" id="PF02698">
    <property type="entry name" value="DUF218"/>
    <property type="match status" value="1"/>
</dbReference>
<protein>
    <submittedName>
        <fullName evidence="3">YdcF family protein</fullName>
    </submittedName>
</protein>
<evidence type="ECO:0000259" key="2">
    <source>
        <dbReference type="Pfam" id="PF02698"/>
    </source>
</evidence>
<dbReference type="Proteomes" id="UP000567293">
    <property type="component" value="Unassembled WGS sequence"/>
</dbReference>
<keyword evidence="4" id="KW-1185">Reference proteome</keyword>
<dbReference type="EMBL" id="JACDQQ010001941">
    <property type="protein sequence ID" value="MBA0087305.1"/>
    <property type="molecule type" value="Genomic_DNA"/>
</dbReference>
<feature type="signal peptide" evidence="1">
    <location>
        <begin position="1"/>
        <end position="24"/>
    </location>
</feature>